<keyword evidence="4" id="KW-1185">Reference proteome</keyword>
<evidence type="ECO:0000313" key="4">
    <source>
        <dbReference type="Proteomes" id="UP000235371"/>
    </source>
</evidence>
<evidence type="ECO:0008006" key="5">
    <source>
        <dbReference type="Google" id="ProtNLM"/>
    </source>
</evidence>
<dbReference type="InterPro" id="IPR025659">
    <property type="entry name" value="Tubby-like_C"/>
</dbReference>
<feature type="compositionally biased region" description="Low complexity" evidence="2">
    <location>
        <begin position="102"/>
        <end position="119"/>
    </location>
</feature>
<comment type="similarity">
    <text evidence="1">Belongs to the LOR family.</text>
</comment>
<sequence>MGTSTLFQGDEFKGSNLCAALPEESTLQLAANNISLMDMIYGVLGQGDGPTSPTLPITVEHNLSKAKVLQWASSLSEYQSPVDTTPPPIYPEYDHSTPQSPSPMGSMFSDSSSHNSSSGPKTPTRTNPVPMIRKKFSWEKAERTPNPTTKRPSTSHNRTNSSPSPSPVPAMKATITSLVDDFMPGFVPDFEPAPVKTKHTKPPVLRISTKVPPYPVAPTSRRPELVYPPSLQHGPQVAHLVSPQSSTHSSPLRRSSEIRKSPLKHLHGNFSPLRQSVPHPPGSTLSQERPRLQARHSISSSPNRPAHVDGSLRGGPRPPVLSVVIEERPQIPSTSASVYSSATRKPYDNKGQYRRKSTTTPSPATMLLMTPEYLRNQARYSMMPLPLRPLRTEQRILSPTRVPPSIPVDIVHKMPSPTRPPPSIPLETEQQVPSQIKHSLMPLPNKHFLVEQQKEAPIRHSLPAPARRTQQELEAIPEPASAKPGEPTVFGTDLGIWDTKGLFAGEQGLQFMMSRRVVNMSKMEWEILSPGGSRVLKCYEQTNTLSRRRDFFDAEGNQLFDFQKRIGSTRTAECPRGSTLFVIKNGSLHLSPHWTVSLGSTYDNASTQWVAKGDESMGNVIVTWGGFEVGRISSESGLKMHMYHVSIAPEMNYAVMAALTAVLDDLRTDEGC</sequence>
<protein>
    <recommendedName>
        <fullName evidence="5">DUF567-domain-containing protein</fullName>
    </recommendedName>
</protein>
<evidence type="ECO:0000256" key="2">
    <source>
        <dbReference type="SAM" id="MobiDB-lite"/>
    </source>
</evidence>
<proteinExistence type="inferred from homology"/>
<gene>
    <name evidence="3" type="ORF">K444DRAFT_621841</name>
</gene>
<dbReference type="InterPro" id="IPR038595">
    <property type="entry name" value="LOR_sf"/>
</dbReference>
<dbReference type="AlphaFoldDB" id="A0A2J6SI83"/>
<organism evidence="3 4">
    <name type="scientific">Hyaloscypha bicolor E</name>
    <dbReference type="NCBI Taxonomy" id="1095630"/>
    <lineage>
        <taxon>Eukaryota</taxon>
        <taxon>Fungi</taxon>
        <taxon>Dikarya</taxon>
        <taxon>Ascomycota</taxon>
        <taxon>Pezizomycotina</taxon>
        <taxon>Leotiomycetes</taxon>
        <taxon>Helotiales</taxon>
        <taxon>Hyaloscyphaceae</taxon>
        <taxon>Hyaloscypha</taxon>
        <taxon>Hyaloscypha bicolor</taxon>
    </lineage>
</organism>
<dbReference type="Pfam" id="PF04525">
    <property type="entry name" value="LOR"/>
    <property type="match status" value="1"/>
</dbReference>
<accession>A0A2J6SI83</accession>
<feature type="region of interest" description="Disordered" evidence="2">
    <location>
        <begin position="214"/>
        <end position="364"/>
    </location>
</feature>
<dbReference type="InParanoid" id="A0A2J6SI83"/>
<dbReference type="Proteomes" id="UP000235371">
    <property type="component" value="Unassembled WGS sequence"/>
</dbReference>
<feature type="compositionally biased region" description="Polar residues" evidence="2">
    <location>
        <begin position="331"/>
        <end position="343"/>
    </location>
</feature>
<feature type="compositionally biased region" description="Polar residues" evidence="2">
    <location>
        <begin position="145"/>
        <end position="163"/>
    </location>
</feature>
<dbReference type="RefSeq" id="XP_024727373.1">
    <property type="nucleotide sequence ID" value="XM_024881986.1"/>
</dbReference>
<dbReference type="Gene3D" id="2.40.160.200">
    <property type="entry name" value="LURP1-related"/>
    <property type="match status" value="1"/>
</dbReference>
<reference evidence="3 4" key="1">
    <citation type="submission" date="2016-04" db="EMBL/GenBank/DDBJ databases">
        <title>A degradative enzymes factory behind the ericoid mycorrhizal symbiosis.</title>
        <authorList>
            <consortium name="DOE Joint Genome Institute"/>
            <person name="Martino E."/>
            <person name="Morin E."/>
            <person name="Grelet G."/>
            <person name="Kuo A."/>
            <person name="Kohler A."/>
            <person name="Daghino S."/>
            <person name="Barry K."/>
            <person name="Choi C."/>
            <person name="Cichocki N."/>
            <person name="Clum A."/>
            <person name="Copeland A."/>
            <person name="Hainaut M."/>
            <person name="Haridas S."/>
            <person name="Labutti K."/>
            <person name="Lindquist E."/>
            <person name="Lipzen A."/>
            <person name="Khouja H.-R."/>
            <person name="Murat C."/>
            <person name="Ohm R."/>
            <person name="Olson A."/>
            <person name="Spatafora J."/>
            <person name="Veneault-Fourrey C."/>
            <person name="Henrissat B."/>
            <person name="Grigoriev I."/>
            <person name="Martin F."/>
            <person name="Perotto S."/>
        </authorList>
    </citation>
    <scope>NUCLEOTIDE SEQUENCE [LARGE SCALE GENOMIC DNA]</scope>
    <source>
        <strain evidence="3 4">E</strain>
    </source>
</reference>
<dbReference type="SUPFAM" id="SSF54518">
    <property type="entry name" value="Tubby C-terminal domain-like"/>
    <property type="match status" value="1"/>
</dbReference>
<dbReference type="OrthoDB" id="97518at2759"/>
<dbReference type="GeneID" id="36590063"/>
<dbReference type="EMBL" id="KZ613913">
    <property type="protein sequence ID" value="PMD50469.1"/>
    <property type="molecule type" value="Genomic_DNA"/>
</dbReference>
<dbReference type="InterPro" id="IPR007612">
    <property type="entry name" value="LOR"/>
</dbReference>
<evidence type="ECO:0000256" key="1">
    <source>
        <dbReference type="ARBA" id="ARBA00005437"/>
    </source>
</evidence>
<evidence type="ECO:0000313" key="3">
    <source>
        <dbReference type="EMBL" id="PMD50469.1"/>
    </source>
</evidence>
<name>A0A2J6SI83_9HELO</name>
<feature type="region of interest" description="Disordered" evidence="2">
    <location>
        <begin position="78"/>
        <end position="170"/>
    </location>
</feature>